<protein>
    <submittedName>
        <fullName evidence="3">Helix-turn-helix domain-containing protein</fullName>
    </submittedName>
</protein>
<name>A0A5B0VT96_RHITR</name>
<dbReference type="RefSeq" id="WP_149637424.1">
    <property type="nucleotide sequence ID" value="NZ_VNIP01000014.1"/>
</dbReference>
<proteinExistence type="predicted"/>
<dbReference type="OrthoDB" id="9815697at2"/>
<evidence type="ECO:0000313" key="3">
    <source>
        <dbReference type="EMBL" id="KAA1176969.1"/>
    </source>
</evidence>
<evidence type="ECO:0000313" key="4">
    <source>
        <dbReference type="Proteomes" id="UP000323608"/>
    </source>
</evidence>
<dbReference type="Pfam" id="PF01381">
    <property type="entry name" value="HTH_3"/>
    <property type="match status" value="1"/>
</dbReference>
<dbReference type="GO" id="GO:0003700">
    <property type="term" value="F:DNA-binding transcription factor activity"/>
    <property type="evidence" value="ECO:0007669"/>
    <property type="project" value="TreeGrafter"/>
</dbReference>
<dbReference type="PANTHER" id="PTHR46797">
    <property type="entry name" value="HTH-TYPE TRANSCRIPTIONAL REGULATOR"/>
    <property type="match status" value="1"/>
</dbReference>
<dbReference type="AlphaFoldDB" id="A0A5B0VT96"/>
<sequence length="193" mass="21379">MSKLTSVQRPETVWLGELIRSRRRGRFSIESLAQRSGISAGLLSEIERGKGNPSFSTLLKLAEALEMDPVEFFRISATAWKDERVVKKAERQRMSFADGRLVEILSPRLDLPLIMWKAIYPIGFDGSGRPITMPAETCLVITRGQLIIEQPDGDTLYLNQGDSFRLEAGSLFGPRNSAPDITEAIGSSLVSPL</sequence>
<dbReference type="InterPro" id="IPR001387">
    <property type="entry name" value="Cro/C1-type_HTH"/>
</dbReference>
<dbReference type="PANTHER" id="PTHR46797:SF1">
    <property type="entry name" value="METHYLPHOSPHONATE SYNTHASE"/>
    <property type="match status" value="1"/>
</dbReference>
<dbReference type="InterPro" id="IPR050807">
    <property type="entry name" value="TransReg_Diox_bact_type"/>
</dbReference>
<dbReference type="InterPro" id="IPR011051">
    <property type="entry name" value="RmlC_Cupin_sf"/>
</dbReference>
<dbReference type="SUPFAM" id="SSF47413">
    <property type="entry name" value="lambda repressor-like DNA-binding domains"/>
    <property type="match status" value="1"/>
</dbReference>
<evidence type="ECO:0000259" key="2">
    <source>
        <dbReference type="PROSITE" id="PS50943"/>
    </source>
</evidence>
<feature type="domain" description="HTH cro/C1-type" evidence="2">
    <location>
        <begin position="18"/>
        <end position="72"/>
    </location>
</feature>
<dbReference type="GO" id="GO:0005829">
    <property type="term" value="C:cytosol"/>
    <property type="evidence" value="ECO:0007669"/>
    <property type="project" value="TreeGrafter"/>
</dbReference>
<dbReference type="Proteomes" id="UP000323608">
    <property type="component" value="Unassembled WGS sequence"/>
</dbReference>
<dbReference type="InterPro" id="IPR010982">
    <property type="entry name" value="Lambda_DNA-bd_dom_sf"/>
</dbReference>
<keyword evidence="1" id="KW-0238">DNA-binding</keyword>
<dbReference type="Gene3D" id="1.10.260.40">
    <property type="entry name" value="lambda repressor-like DNA-binding domains"/>
    <property type="match status" value="1"/>
</dbReference>
<dbReference type="SMART" id="SM00530">
    <property type="entry name" value="HTH_XRE"/>
    <property type="match status" value="1"/>
</dbReference>
<evidence type="ECO:0000256" key="1">
    <source>
        <dbReference type="ARBA" id="ARBA00023125"/>
    </source>
</evidence>
<comment type="caution">
    <text evidence="3">The sequence shown here is derived from an EMBL/GenBank/DDBJ whole genome shotgun (WGS) entry which is preliminary data.</text>
</comment>
<dbReference type="PROSITE" id="PS50943">
    <property type="entry name" value="HTH_CROC1"/>
    <property type="match status" value="1"/>
</dbReference>
<reference evidence="3 4" key="1">
    <citation type="submission" date="2019-07" db="EMBL/GenBank/DDBJ databases">
        <title>The Draft Genome Sequence of Rhizobium tropici SARCC-755 Associated with Superior Nodulation on Pigeonpea (Cajanus cajan (L.) Millsp.).</title>
        <authorList>
            <person name="Bopape F.L."/>
            <person name="Hassen A.I."/>
            <person name="Swanevelder Z.H."/>
            <person name="Gwata E.T."/>
        </authorList>
    </citation>
    <scope>NUCLEOTIDE SEQUENCE [LARGE SCALE GENOMIC DNA]</scope>
    <source>
        <strain evidence="3 4">SARCC-755</strain>
    </source>
</reference>
<dbReference type="EMBL" id="VNIP01000014">
    <property type="protein sequence ID" value="KAA1176969.1"/>
    <property type="molecule type" value="Genomic_DNA"/>
</dbReference>
<organism evidence="3 4">
    <name type="scientific">Rhizobium tropici</name>
    <dbReference type="NCBI Taxonomy" id="398"/>
    <lineage>
        <taxon>Bacteria</taxon>
        <taxon>Pseudomonadati</taxon>
        <taxon>Pseudomonadota</taxon>
        <taxon>Alphaproteobacteria</taxon>
        <taxon>Hyphomicrobiales</taxon>
        <taxon>Rhizobiaceae</taxon>
        <taxon>Rhizobium/Agrobacterium group</taxon>
        <taxon>Rhizobium</taxon>
    </lineage>
</organism>
<dbReference type="SUPFAM" id="SSF51182">
    <property type="entry name" value="RmlC-like cupins"/>
    <property type="match status" value="1"/>
</dbReference>
<dbReference type="GO" id="GO:0003677">
    <property type="term" value="F:DNA binding"/>
    <property type="evidence" value="ECO:0007669"/>
    <property type="project" value="UniProtKB-KW"/>
</dbReference>
<gene>
    <name evidence="3" type="ORF">FP026_25745</name>
</gene>
<accession>A0A5B0VT96</accession>
<dbReference type="CDD" id="cd00093">
    <property type="entry name" value="HTH_XRE"/>
    <property type="match status" value="1"/>
</dbReference>